<gene>
    <name evidence="1" type="ORF">NAV_LOCUS10356</name>
</gene>
<dbReference type="AlphaFoldDB" id="A0A498T1F0"/>
<reference evidence="1 2" key="1">
    <citation type="submission" date="2018-08" db="EMBL/GenBank/DDBJ databases">
        <authorList>
            <person name="Laetsch R D."/>
            <person name="Stevens L."/>
            <person name="Kumar S."/>
            <person name="Blaxter L. M."/>
        </authorList>
    </citation>
    <scope>NUCLEOTIDE SEQUENCE [LARGE SCALE GENOMIC DNA]</scope>
</reference>
<evidence type="ECO:0000313" key="2">
    <source>
        <dbReference type="Proteomes" id="UP000276991"/>
    </source>
</evidence>
<feature type="non-terminal residue" evidence="1">
    <location>
        <position position="1"/>
    </location>
</feature>
<evidence type="ECO:0000313" key="1">
    <source>
        <dbReference type="EMBL" id="VBB35565.1"/>
    </source>
</evidence>
<sequence>MDGKVAPVLIDLTVYMLNIGRHLIKDDGLN</sequence>
<organism evidence="1 2">
    <name type="scientific">Acanthocheilonema viteae</name>
    <name type="common">Filarial nematode worm</name>
    <name type="synonym">Dipetalonema viteae</name>
    <dbReference type="NCBI Taxonomy" id="6277"/>
    <lineage>
        <taxon>Eukaryota</taxon>
        <taxon>Metazoa</taxon>
        <taxon>Ecdysozoa</taxon>
        <taxon>Nematoda</taxon>
        <taxon>Chromadorea</taxon>
        <taxon>Rhabditida</taxon>
        <taxon>Spirurina</taxon>
        <taxon>Spiruromorpha</taxon>
        <taxon>Filarioidea</taxon>
        <taxon>Onchocercidae</taxon>
        <taxon>Acanthocheilonema</taxon>
    </lineage>
</organism>
<proteinExistence type="predicted"/>
<dbReference type="Proteomes" id="UP000276991">
    <property type="component" value="Unassembled WGS sequence"/>
</dbReference>
<feature type="non-terminal residue" evidence="1">
    <location>
        <position position="30"/>
    </location>
</feature>
<name>A0A498T1F0_ACAVI</name>
<keyword evidence="2" id="KW-1185">Reference proteome</keyword>
<dbReference type="EMBL" id="UPTC01006515">
    <property type="protein sequence ID" value="VBB35565.1"/>
    <property type="molecule type" value="Genomic_DNA"/>
</dbReference>
<protein>
    <submittedName>
        <fullName evidence="1">Uncharacterized protein</fullName>
    </submittedName>
</protein>
<accession>A0A498T1F0</accession>